<dbReference type="InterPro" id="IPR003611">
    <property type="entry name" value="NUMOD3"/>
</dbReference>
<evidence type="ECO:0000313" key="3">
    <source>
        <dbReference type="Proteomes" id="UP000818029"/>
    </source>
</evidence>
<reference evidence="3" key="1">
    <citation type="journal article" date="2020" name="Nat. Genet.">
        <title>Genomic diversifications of five Gossypium allopolyploid species and their impact on cotton improvement.</title>
        <authorList>
            <person name="Chen Z.J."/>
            <person name="Sreedasyam A."/>
            <person name="Ando A."/>
            <person name="Song Q."/>
            <person name="De Santiago L.M."/>
            <person name="Hulse-Kemp A.M."/>
            <person name="Ding M."/>
            <person name="Ye W."/>
            <person name="Kirkbride R.C."/>
            <person name="Jenkins J."/>
            <person name="Plott C."/>
            <person name="Lovell J."/>
            <person name="Lin Y.M."/>
            <person name="Vaughn R."/>
            <person name="Liu B."/>
            <person name="Simpson S."/>
            <person name="Scheffler B.E."/>
            <person name="Wen L."/>
            <person name="Saski C.A."/>
            <person name="Grover C.E."/>
            <person name="Hu G."/>
            <person name="Conover J.L."/>
            <person name="Carlson J.W."/>
            <person name="Shu S."/>
            <person name="Boston L.B."/>
            <person name="Williams M."/>
            <person name="Peterson D.G."/>
            <person name="McGee K."/>
            <person name="Jones D.C."/>
            <person name="Wendel J.F."/>
            <person name="Stelly D.M."/>
            <person name="Grimwood J."/>
            <person name="Schmutz J."/>
        </authorList>
    </citation>
    <scope>NUCLEOTIDE SEQUENCE [LARGE SCALE GENOMIC DNA]</scope>
    <source>
        <strain evidence="3">cv. TM-1</strain>
    </source>
</reference>
<organism evidence="3 4">
    <name type="scientific">Gossypium hirsutum</name>
    <name type="common">Upland cotton</name>
    <name type="synonym">Gossypium mexicanum</name>
    <dbReference type="NCBI Taxonomy" id="3635"/>
    <lineage>
        <taxon>Eukaryota</taxon>
        <taxon>Viridiplantae</taxon>
        <taxon>Streptophyta</taxon>
        <taxon>Embryophyta</taxon>
        <taxon>Tracheophyta</taxon>
        <taxon>Spermatophyta</taxon>
        <taxon>Magnoliopsida</taxon>
        <taxon>eudicotyledons</taxon>
        <taxon>Gunneridae</taxon>
        <taxon>Pentapetalae</taxon>
        <taxon>rosids</taxon>
        <taxon>malvids</taxon>
        <taxon>Malvales</taxon>
        <taxon>Malvaceae</taxon>
        <taxon>Malvoideae</taxon>
        <taxon>Gossypium</taxon>
    </lineage>
</organism>
<keyword evidence="1" id="KW-0175">Coiled coil</keyword>
<dbReference type="PANTHER" id="PTHR34199">
    <property type="entry name" value="NUMOD3 MOTIF FAMILY PROTEIN, EXPRESSED"/>
    <property type="match status" value="1"/>
</dbReference>
<feature type="coiled-coil region" evidence="1">
    <location>
        <begin position="283"/>
        <end position="318"/>
    </location>
</feature>
<evidence type="ECO:0000313" key="4">
    <source>
        <dbReference type="RefSeq" id="XP_040940734.1"/>
    </source>
</evidence>
<sequence length="413" mass="48015">MSFFHLRLSARHPHSSKVQDTLLWPISSVVDYMHRQPNMLLSNYHQFFVKKVFSSYSCRCSLSLQPVRALQSSMGAEEGFMFCNSCWSEDSIKSKQMQNLSEEAHVYDCYSSQEFSNDEDYKEEQRRRKIGLANKGRVPWNKGRKHSAETRLRIKQRTIEALNDPSIQQYHLLYIGIKFSAVLAVRKKMAEHPRTHSEESKARIGSSVKRAWGKRLKWKRLGERFFLSWMKSIAEASRKGGSDQVELEWDSYDKIKQEIVLEQLQWAAEKAKGKEIAKVRVEKARAERIARIVQKRKEQEEKEKARELKRTMKEKARQDESVAESQGMKLKQRLQMIRKKKSISSQFSINGDTSHIPALEKLNIELIKKQKMQSEVSLAEQIKAAKSRRAEPISAKILAVSSSFVSYNARLKE</sequence>
<evidence type="ECO:0000256" key="1">
    <source>
        <dbReference type="SAM" id="Coils"/>
    </source>
</evidence>
<reference evidence="4" key="2">
    <citation type="submission" date="2025-08" db="UniProtKB">
        <authorList>
            <consortium name="RefSeq"/>
        </authorList>
    </citation>
    <scope>IDENTIFICATION</scope>
</reference>
<dbReference type="RefSeq" id="XP_040940734.1">
    <property type="nucleotide sequence ID" value="XM_041084800.1"/>
</dbReference>
<accession>A0ABM2ZDH6</accession>
<dbReference type="Proteomes" id="UP000818029">
    <property type="component" value="Chromosome A13"/>
</dbReference>
<evidence type="ECO:0000259" key="2">
    <source>
        <dbReference type="Pfam" id="PF07460"/>
    </source>
</evidence>
<keyword evidence="3" id="KW-1185">Reference proteome</keyword>
<feature type="domain" description="Nuclease associated modular" evidence="2">
    <location>
        <begin position="125"/>
        <end position="154"/>
    </location>
</feature>
<dbReference type="Pfam" id="PF07460">
    <property type="entry name" value="NUMOD3"/>
    <property type="match status" value="1"/>
</dbReference>
<dbReference type="PANTHER" id="PTHR34199:SF1">
    <property type="entry name" value="HISTONE-LYSINE N-METHYLTRANSFERASE, H3 LYSINE-79 SPECIFIC-LIKE PROTEIN"/>
    <property type="match status" value="1"/>
</dbReference>
<proteinExistence type="predicted"/>
<name>A0ABM2ZDH6_GOSHI</name>
<dbReference type="GeneID" id="107895237"/>
<protein>
    <recommendedName>
        <fullName evidence="2">Nuclease associated modular domain-containing protein</fullName>
    </recommendedName>
</protein>
<gene>
    <name evidence="4" type="primary">LOC107895237</name>
</gene>